<dbReference type="SMART" id="SM00116">
    <property type="entry name" value="CBS"/>
    <property type="match status" value="2"/>
</dbReference>
<sequence>MKAIEIGRQHVPVVSGVTPVAELARVMQKHQVMCLVVVDANMKPIGVISERDLVLRALAPGVDFVHMTAAAIMSTPAIVCSEDASLTDVVRAMAGGGIAHLPLVGDRGQLAGMVSATDVTAAVTELLGQLAKALAPDALTDRPYT</sequence>
<accession>A0A7X5QSH5</accession>
<dbReference type="RefSeq" id="WP_166698305.1">
    <property type="nucleotide sequence ID" value="NZ_JAAQTL010000001.1"/>
</dbReference>
<feature type="domain" description="CBS" evidence="3">
    <location>
        <begin position="73"/>
        <end position="130"/>
    </location>
</feature>
<gene>
    <name evidence="4" type="ORF">HBF32_03870</name>
</gene>
<dbReference type="Pfam" id="PF00571">
    <property type="entry name" value="CBS"/>
    <property type="match status" value="2"/>
</dbReference>
<dbReference type="PROSITE" id="PS51371">
    <property type="entry name" value="CBS"/>
    <property type="match status" value="2"/>
</dbReference>
<keyword evidence="5" id="KW-1185">Reference proteome</keyword>
<evidence type="ECO:0000256" key="2">
    <source>
        <dbReference type="PROSITE-ProRule" id="PRU00703"/>
    </source>
</evidence>
<dbReference type="PANTHER" id="PTHR43080">
    <property type="entry name" value="CBS DOMAIN-CONTAINING PROTEIN CBSX3, MITOCHONDRIAL"/>
    <property type="match status" value="1"/>
</dbReference>
<proteinExistence type="predicted"/>
<dbReference type="InterPro" id="IPR046342">
    <property type="entry name" value="CBS_dom_sf"/>
</dbReference>
<keyword evidence="1 2" id="KW-0129">CBS domain</keyword>
<dbReference type="InterPro" id="IPR000644">
    <property type="entry name" value="CBS_dom"/>
</dbReference>
<evidence type="ECO:0000313" key="5">
    <source>
        <dbReference type="Proteomes" id="UP000518878"/>
    </source>
</evidence>
<dbReference type="EMBL" id="JAAQTL010000001">
    <property type="protein sequence ID" value="NID14601.1"/>
    <property type="molecule type" value="Genomic_DNA"/>
</dbReference>
<name>A0A7X5QSH5_9GAMM</name>
<evidence type="ECO:0000313" key="4">
    <source>
        <dbReference type="EMBL" id="NID14601.1"/>
    </source>
</evidence>
<dbReference type="SUPFAM" id="SSF54631">
    <property type="entry name" value="CBS-domain pair"/>
    <property type="match status" value="1"/>
</dbReference>
<dbReference type="PANTHER" id="PTHR43080:SF2">
    <property type="entry name" value="CBS DOMAIN-CONTAINING PROTEIN"/>
    <property type="match status" value="1"/>
</dbReference>
<organism evidence="4 5">
    <name type="scientific">Luteibacter yeojuensis</name>
    <dbReference type="NCBI Taxonomy" id="345309"/>
    <lineage>
        <taxon>Bacteria</taxon>
        <taxon>Pseudomonadati</taxon>
        <taxon>Pseudomonadota</taxon>
        <taxon>Gammaproteobacteria</taxon>
        <taxon>Lysobacterales</taxon>
        <taxon>Rhodanobacteraceae</taxon>
        <taxon>Luteibacter</taxon>
    </lineage>
</organism>
<dbReference type="Gene3D" id="3.10.580.10">
    <property type="entry name" value="CBS-domain"/>
    <property type="match status" value="1"/>
</dbReference>
<reference evidence="4 5" key="1">
    <citation type="journal article" date="2006" name="Int. J. Syst. Evol. Microbiol.">
        <title>Dyella yeojuensis sp. nov., isolated from greenhouse soil in Korea.</title>
        <authorList>
            <person name="Kim B.Y."/>
            <person name="Weon H.Y."/>
            <person name="Lee K.H."/>
            <person name="Seok S.J."/>
            <person name="Kwon S.W."/>
            <person name="Go S.J."/>
            <person name="Stackebrandt E."/>
        </authorList>
    </citation>
    <scope>NUCLEOTIDE SEQUENCE [LARGE SCALE GENOMIC DNA]</scope>
    <source>
        <strain evidence="4 5">DSM 17673</strain>
    </source>
</reference>
<evidence type="ECO:0000259" key="3">
    <source>
        <dbReference type="PROSITE" id="PS51371"/>
    </source>
</evidence>
<protein>
    <submittedName>
        <fullName evidence="4">CBS domain-containing protein</fullName>
    </submittedName>
</protein>
<dbReference type="InterPro" id="IPR051257">
    <property type="entry name" value="Diverse_CBS-Domain"/>
</dbReference>
<dbReference type="AlphaFoldDB" id="A0A7X5QSH5"/>
<dbReference type="Proteomes" id="UP000518878">
    <property type="component" value="Unassembled WGS sequence"/>
</dbReference>
<feature type="domain" description="CBS" evidence="3">
    <location>
        <begin position="6"/>
        <end position="64"/>
    </location>
</feature>
<evidence type="ECO:0000256" key="1">
    <source>
        <dbReference type="ARBA" id="ARBA00023122"/>
    </source>
</evidence>
<comment type="caution">
    <text evidence="4">The sequence shown here is derived from an EMBL/GenBank/DDBJ whole genome shotgun (WGS) entry which is preliminary data.</text>
</comment>